<dbReference type="EMBL" id="KZ613822">
    <property type="protein sequence ID" value="PMD58462.1"/>
    <property type="molecule type" value="Genomic_DNA"/>
</dbReference>
<dbReference type="RefSeq" id="XP_024735366.1">
    <property type="nucleotide sequence ID" value="XM_024883297.1"/>
</dbReference>
<organism evidence="1 2">
    <name type="scientific">Hyaloscypha bicolor E</name>
    <dbReference type="NCBI Taxonomy" id="1095630"/>
    <lineage>
        <taxon>Eukaryota</taxon>
        <taxon>Fungi</taxon>
        <taxon>Dikarya</taxon>
        <taxon>Ascomycota</taxon>
        <taxon>Pezizomycotina</taxon>
        <taxon>Leotiomycetes</taxon>
        <taxon>Helotiales</taxon>
        <taxon>Hyaloscyphaceae</taxon>
        <taxon>Hyaloscypha</taxon>
        <taxon>Hyaloscypha bicolor</taxon>
    </lineage>
</organism>
<dbReference type="Proteomes" id="UP000235371">
    <property type="component" value="Unassembled WGS sequence"/>
</dbReference>
<protein>
    <recommendedName>
        <fullName evidence="3">F-box domain-containing protein</fullName>
    </recommendedName>
</protein>
<dbReference type="OrthoDB" id="3945550at2759"/>
<evidence type="ECO:0000313" key="1">
    <source>
        <dbReference type="EMBL" id="PMD58462.1"/>
    </source>
</evidence>
<proteinExistence type="predicted"/>
<sequence>MAPGFLQLSDELVLSIFEQVSHISPRSLLDLCLVSKRCSMISSSLLYRSLSISSRNLQQLHHTCFTASDYTFRTNMLAYSRHLTVSSELNWTVLAKLISRMTHLESIRWLHWEERFPSVIKGRLRQLWPDAKLYLEGLSVGLQTHVDEVQIIDLNLLKSLVDFHNIHSIQVVIEYEHPVAMRWLKNVLLGSPNLRILHLTLPRTRDGKVDWLADGHGTYDLCVQPGERLSPLTELVFETRKPLEDDRSIIPSSFFDFTQMHRLELRGFNMDRFLLPLASQLLRLQSLTILYFNKPLEERGNVLENFVSSIRGVRTLRIIISVRLPPISTFFVFAGTLNTLELRFTRQAYDSYTFSRGVERTSYTPDDLDALREACPQISSLILDMVMVNTLPYEFLDALTQFPQLSSLRLYFHFDEQTAVGQQTAKPPHISADRLTALHLFSYLRGRKVGVALETLELMMSDRSLRSRRVNFWQLSDHDRPSMLFTCREDPHGNAICEHDSYDEEDVSWWSYFDPDKPKTIRGQTYPDNLLDIIEARKEASKP</sequence>
<name>A0A2J6T614_9HELO</name>
<accession>A0A2J6T614</accession>
<reference evidence="1 2" key="1">
    <citation type="submission" date="2016-04" db="EMBL/GenBank/DDBJ databases">
        <title>A degradative enzymes factory behind the ericoid mycorrhizal symbiosis.</title>
        <authorList>
            <consortium name="DOE Joint Genome Institute"/>
            <person name="Martino E."/>
            <person name="Morin E."/>
            <person name="Grelet G."/>
            <person name="Kuo A."/>
            <person name="Kohler A."/>
            <person name="Daghino S."/>
            <person name="Barry K."/>
            <person name="Choi C."/>
            <person name="Cichocki N."/>
            <person name="Clum A."/>
            <person name="Copeland A."/>
            <person name="Hainaut M."/>
            <person name="Haridas S."/>
            <person name="Labutti K."/>
            <person name="Lindquist E."/>
            <person name="Lipzen A."/>
            <person name="Khouja H.-R."/>
            <person name="Murat C."/>
            <person name="Ohm R."/>
            <person name="Olson A."/>
            <person name="Spatafora J."/>
            <person name="Veneault-Fourrey C."/>
            <person name="Henrissat B."/>
            <person name="Grigoriev I."/>
            <person name="Martin F."/>
            <person name="Perotto S."/>
        </authorList>
    </citation>
    <scope>NUCLEOTIDE SEQUENCE [LARGE SCALE GENOMIC DNA]</scope>
    <source>
        <strain evidence="1 2">E</strain>
    </source>
</reference>
<dbReference type="InParanoid" id="A0A2J6T614"/>
<gene>
    <name evidence="1" type="ORF">K444DRAFT_631054</name>
</gene>
<evidence type="ECO:0000313" key="2">
    <source>
        <dbReference type="Proteomes" id="UP000235371"/>
    </source>
</evidence>
<dbReference type="GeneID" id="36591374"/>
<keyword evidence="2" id="KW-1185">Reference proteome</keyword>
<evidence type="ECO:0008006" key="3">
    <source>
        <dbReference type="Google" id="ProtNLM"/>
    </source>
</evidence>
<dbReference type="AlphaFoldDB" id="A0A2J6T614"/>